<name>A0ACC0UHA7_9AGAM</name>
<gene>
    <name evidence="1" type="ORF">F5148DRAFT_471984</name>
</gene>
<evidence type="ECO:0000313" key="2">
    <source>
        <dbReference type="Proteomes" id="UP001207468"/>
    </source>
</evidence>
<protein>
    <submittedName>
        <fullName evidence="1">Uncharacterized protein</fullName>
    </submittedName>
</protein>
<comment type="caution">
    <text evidence="1">The sequence shown here is derived from an EMBL/GenBank/DDBJ whole genome shotgun (WGS) entry which is preliminary data.</text>
</comment>
<keyword evidence="2" id="KW-1185">Reference proteome</keyword>
<evidence type="ECO:0000313" key="1">
    <source>
        <dbReference type="EMBL" id="KAI9510955.1"/>
    </source>
</evidence>
<dbReference type="EMBL" id="JAGFNK010000030">
    <property type="protein sequence ID" value="KAI9510955.1"/>
    <property type="molecule type" value="Genomic_DNA"/>
</dbReference>
<accession>A0ACC0UHA7</accession>
<dbReference type="Proteomes" id="UP001207468">
    <property type="component" value="Unassembled WGS sequence"/>
</dbReference>
<organism evidence="1 2">
    <name type="scientific">Russula earlei</name>
    <dbReference type="NCBI Taxonomy" id="71964"/>
    <lineage>
        <taxon>Eukaryota</taxon>
        <taxon>Fungi</taxon>
        <taxon>Dikarya</taxon>
        <taxon>Basidiomycota</taxon>
        <taxon>Agaricomycotina</taxon>
        <taxon>Agaricomycetes</taxon>
        <taxon>Russulales</taxon>
        <taxon>Russulaceae</taxon>
        <taxon>Russula</taxon>
    </lineage>
</organism>
<sequence>MLAVELGPDGEVHGHPYTSQSGLDVGWDLRLLVCTKPVQSFVASKSCACSLVVTLAWNSRMYHWESSLCDELLVAVIVPVSLRRRRAFVLRVFFRAKPNKRRTKLSDRRQKASCGNGPRPQSYQNQATTGVGMSTSTILIVPEGATGTAHKRKRANNRRIAVPSSSDSDEDVENEKATATGAHPRQSNVTSTKSKTISTSPQPGSLKRRQSTSASGVPTAPSTAKRKRAESSPTATEDAARKYCLEKFTEMFTGIFMQYPHIQLESNPGIITRQ</sequence>
<reference evidence="1" key="1">
    <citation type="submission" date="2021-03" db="EMBL/GenBank/DDBJ databases">
        <title>Evolutionary priming and transition to the ectomycorrhizal habit in an iconic lineage of mushroom-forming fungi: is preadaptation a requirement?</title>
        <authorList>
            <consortium name="DOE Joint Genome Institute"/>
            <person name="Looney B.P."/>
            <person name="Miyauchi S."/>
            <person name="Morin E."/>
            <person name="Drula E."/>
            <person name="Courty P.E."/>
            <person name="Chicoki N."/>
            <person name="Fauchery L."/>
            <person name="Kohler A."/>
            <person name="Kuo A."/>
            <person name="LaButti K."/>
            <person name="Pangilinan J."/>
            <person name="Lipzen A."/>
            <person name="Riley R."/>
            <person name="Andreopoulos W."/>
            <person name="He G."/>
            <person name="Johnson J."/>
            <person name="Barry K.W."/>
            <person name="Grigoriev I.V."/>
            <person name="Nagy L."/>
            <person name="Hibbett D."/>
            <person name="Henrissat B."/>
            <person name="Matheny P.B."/>
            <person name="Labbe J."/>
            <person name="Martin A.F."/>
        </authorList>
    </citation>
    <scope>NUCLEOTIDE SEQUENCE</scope>
    <source>
        <strain evidence="1">BPL698</strain>
    </source>
</reference>
<proteinExistence type="predicted"/>